<sequence length="103" mass="11589">MCGGAIISDIIAPARSRRLTADYLWPSDSKKKNNPSNYFSKHLRSEIVDLEGDDFEADFQDFKDRSYDEDQNDAGVKPFAFSASNSSGLSHGTIRFQISFLIF</sequence>
<comment type="caution">
    <text evidence="1">The sequence shown here is derived from an EMBL/GenBank/DDBJ whole genome shotgun (WGS) entry which is preliminary data.</text>
</comment>
<protein>
    <submittedName>
        <fullName evidence="1">Uncharacterized protein</fullName>
    </submittedName>
</protein>
<evidence type="ECO:0000313" key="1">
    <source>
        <dbReference type="EMBL" id="KAG5538027.1"/>
    </source>
</evidence>
<proteinExistence type="predicted"/>
<dbReference type="Proteomes" id="UP000823749">
    <property type="component" value="Chromosome 8"/>
</dbReference>
<keyword evidence="2" id="KW-1185">Reference proteome</keyword>
<reference evidence="1" key="1">
    <citation type="submission" date="2020-08" db="EMBL/GenBank/DDBJ databases">
        <title>Plant Genome Project.</title>
        <authorList>
            <person name="Zhang R.-G."/>
        </authorList>
    </citation>
    <scope>NUCLEOTIDE SEQUENCE</scope>
    <source>
        <strain evidence="1">WSP0</strain>
        <tissue evidence="1">Leaf</tissue>
    </source>
</reference>
<organism evidence="1 2">
    <name type="scientific">Rhododendron griersonianum</name>
    <dbReference type="NCBI Taxonomy" id="479676"/>
    <lineage>
        <taxon>Eukaryota</taxon>
        <taxon>Viridiplantae</taxon>
        <taxon>Streptophyta</taxon>
        <taxon>Embryophyta</taxon>
        <taxon>Tracheophyta</taxon>
        <taxon>Spermatophyta</taxon>
        <taxon>Magnoliopsida</taxon>
        <taxon>eudicotyledons</taxon>
        <taxon>Gunneridae</taxon>
        <taxon>Pentapetalae</taxon>
        <taxon>asterids</taxon>
        <taxon>Ericales</taxon>
        <taxon>Ericaceae</taxon>
        <taxon>Ericoideae</taxon>
        <taxon>Rhodoreae</taxon>
        <taxon>Rhododendron</taxon>
    </lineage>
</organism>
<dbReference type="AlphaFoldDB" id="A0AAV6JCF7"/>
<dbReference type="EMBL" id="JACTNZ010000008">
    <property type="protein sequence ID" value="KAG5538027.1"/>
    <property type="molecule type" value="Genomic_DNA"/>
</dbReference>
<evidence type="ECO:0000313" key="2">
    <source>
        <dbReference type="Proteomes" id="UP000823749"/>
    </source>
</evidence>
<gene>
    <name evidence="1" type="ORF">RHGRI_025198</name>
</gene>
<accession>A0AAV6JCF7</accession>
<dbReference type="EMBL" id="JACTNZ010000008">
    <property type="protein sequence ID" value="KAG5538026.1"/>
    <property type="molecule type" value="Genomic_DNA"/>
</dbReference>
<name>A0AAV6JCF7_9ERIC</name>